<evidence type="ECO:0000313" key="3">
    <source>
        <dbReference type="Proteomes" id="UP001251528"/>
    </source>
</evidence>
<keyword evidence="3" id="KW-1185">Reference proteome</keyword>
<dbReference type="AlphaFoldDB" id="A0AAJ0FSJ1"/>
<name>A0AAJ0FSJ1_9HYPO</name>
<evidence type="ECO:0000256" key="1">
    <source>
        <dbReference type="SAM" id="MobiDB-lite"/>
    </source>
</evidence>
<dbReference type="Proteomes" id="UP001251528">
    <property type="component" value="Unassembled WGS sequence"/>
</dbReference>
<evidence type="ECO:0000313" key="2">
    <source>
        <dbReference type="EMBL" id="KAK2594957.1"/>
    </source>
</evidence>
<protein>
    <submittedName>
        <fullName evidence="2">Uncharacterized protein</fullName>
    </submittedName>
</protein>
<comment type="caution">
    <text evidence="2">The sequence shown here is derived from an EMBL/GenBank/DDBJ whole genome shotgun (WGS) entry which is preliminary data.</text>
</comment>
<proteinExistence type="predicted"/>
<reference evidence="2" key="1">
    <citation type="submission" date="2023-06" db="EMBL/GenBank/DDBJ databases">
        <title>Conoideocrella luteorostrata (Hypocreales: Clavicipitaceae), a potential biocontrol fungus for elongate hemlock scale in United States Christmas tree production areas.</title>
        <authorList>
            <person name="Barrett H."/>
            <person name="Lovett B."/>
            <person name="Macias A.M."/>
            <person name="Stajich J.E."/>
            <person name="Kasson M.T."/>
        </authorList>
    </citation>
    <scope>NUCLEOTIDE SEQUENCE</scope>
    <source>
        <strain evidence="2">ARSEF 14590</strain>
    </source>
</reference>
<organism evidence="2 3">
    <name type="scientific">Conoideocrella luteorostrata</name>
    <dbReference type="NCBI Taxonomy" id="1105319"/>
    <lineage>
        <taxon>Eukaryota</taxon>
        <taxon>Fungi</taxon>
        <taxon>Dikarya</taxon>
        <taxon>Ascomycota</taxon>
        <taxon>Pezizomycotina</taxon>
        <taxon>Sordariomycetes</taxon>
        <taxon>Hypocreomycetidae</taxon>
        <taxon>Hypocreales</taxon>
        <taxon>Clavicipitaceae</taxon>
        <taxon>Conoideocrella</taxon>
    </lineage>
</organism>
<feature type="compositionally biased region" description="Basic and acidic residues" evidence="1">
    <location>
        <begin position="29"/>
        <end position="43"/>
    </location>
</feature>
<dbReference type="EMBL" id="JASWJB010000148">
    <property type="protein sequence ID" value="KAK2594957.1"/>
    <property type="molecule type" value="Genomic_DNA"/>
</dbReference>
<feature type="compositionally biased region" description="Polar residues" evidence="1">
    <location>
        <begin position="17"/>
        <end position="28"/>
    </location>
</feature>
<accession>A0AAJ0FSJ1</accession>
<feature type="region of interest" description="Disordered" evidence="1">
    <location>
        <begin position="1"/>
        <end position="50"/>
    </location>
</feature>
<sequence>MSRVKLMSTPGQKDESNNTSEGKSNQTLDEPKVILRRSNKTETRQPQSETELAKDAFLKLHKFLGDKHVRTMVTVDILLPSVKEAVNKMKEWDHPIGHATKAFDDAISRVQRKIGGEDVPEIHGNQLKLKMLCFLRGEQRYESNVDRACKRLNGPNEVQDGDKIIRKGLQQLFDDCLKVETTPLVESGTGNDKRHDLLQRCSALSKKTLELNTATEELIAFRKKIRQRVKNGGQVERTDIDQAARLISSGGFGALDSTDNDWPTKMAAWYLDDVSNVTELNRDNVPDLGPPPIWVTKKKIKAQYITKSLRAEKQALGILRDGPYGDLFLDEPPHNGEMCWSPSGLEEYKPVDWDRLVAALTYVNASLEGKAFTCRACESLKDYDWHLRCGSTRS</sequence>
<gene>
    <name evidence="2" type="ORF">QQS21_007315</name>
</gene>